<protein>
    <submittedName>
        <fullName evidence="5">ABC transporter ATP-binding protein</fullName>
    </submittedName>
</protein>
<dbReference type="GO" id="GO:0005524">
    <property type="term" value="F:ATP binding"/>
    <property type="evidence" value="ECO:0007669"/>
    <property type="project" value="UniProtKB-KW"/>
</dbReference>
<comment type="caution">
    <text evidence="5">The sequence shown here is derived from an EMBL/GenBank/DDBJ whole genome shotgun (WGS) entry which is preliminary data.</text>
</comment>
<evidence type="ECO:0000313" key="6">
    <source>
        <dbReference type="Proteomes" id="UP000680132"/>
    </source>
</evidence>
<accession>A0A939QHL7</accession>
<evidence type="ECO:0000256" key="2">
    <source>
        <dbReference type="ARBA" id="ARBA00022741"/>
    </source>
</evidence>
<sequence length="184" mass="19683">MTADLASGKRYAITGSSGSGKSTLLSILAGQLIPSTGAIENDTELTIGWVFQNPTGSPRRTAIDHVVLPMLARGMRRTEAQLKAMRLLYRFGLMPQARSEFRVLSGGQGQRLMLARAVAHAPGLLLVDEPTAQLDQHSATTVNEALRQTSLDGGIVVIATHDQRTADQCDEQIALTAQGRHASP</sequence>
<keyword evidence="1" id="KW-0813">Transport</keyword>
<dbReference type="AlphaFoldDB" id="A0A939QHL7"/>
<dbReference type="PANTHER" id="PTHR42788:SF13">
    <property type="entry name" value="ALIPHATIC SULFONATES IMPORT ATP-BINDING PROTEIN SSUB"/>
    <property type="match status" value="1"/>
</dbReference>
<feature type="domain" description="ABC transporter" evidence="4">
    <location>
        <begin position="1"/>
        <end position="182"/>
    </location>
</feature>
<reference evidence="5" key="1">
    <citation type="submission" date="2021-03" db="EMBL/GenBank/DDBJ databases">
        <title>Microbacterium sp. nov., a novel actinobacterium isolated from cow dung.</title>
        <authorList>
            <person name="Zhang L."/>
        </authorList>
    </citation>
    <scope>NUCLEOTIDE SEQUENCE</scope>
    <source>
        <strain evidence="5">NEAU-LLB</strain>
    </source>
</reference>
<dbReference type="InterPro" id="IPR027417">
    <property type="entry name" value="P-loop_NTPase"/>
</dbReference>
<evidence type="ECO:0000256" key="1">
    <source>
        <dbReference type="ARBA" id="ARBA00022448"/>
    </source>
</evidence>
<gene>
    <name evidence="5" type="ORF">J5V96_06080</name>
</gene>
<dbReference type="Pfam" id="PF00005">
    <property type="entry name" value="ABC_tran"/>
    <property type="match status" value="1"/>
</dbReference>
<keyword evidence="3 5" id="KW-0067">ATP-binding</keyword>
<organism evidence="5 6">
    <name type="scientific">Microbacterium stercoris</name>
    <dbReference type="NCBI Taxonomy" id="2820289"/>
    <lineage>
        <taxon>Bacteria</taxon>
        <taxon>Bacillati</taxon>
        <taxon>Actinomycetota</taxon>
        <taxon>Actinomycetes</taxon>
        <taxon>Micrococcales</taxon>
        <taxon>Microbacteriaceae</taxon>
        <taxon>Microbacterium</taxon>
    </lineage>
</organism>
<dbReference type="SMART" id="SM00382">
    <property type="entry name" value="AAA"/>
    <property type="match status" value="1"/>
</dbReference>
<dbReference type="SUPFAM" id="SSF52540">
    <property type="entry name" value="P-loop containing nucleoside triphosphate hydrolases"/>
    <property type="match status" value="1"/>
</dbReference>
<evidence type="ECO:0000256" key="3">
    <source>
        <dbReference type="ARBA" id="ARBA00022840"/>
    </source>
</evidence>
<dbReference type="InterPro" id="IPR003593">
    <property type="entry name" value="AAA+_ATPase"/>
</dbReference>
<proteinExistence type="predicted"/>
<dbReference type="PROSITE" id="PS50893">
    <property type="entry name" value="ABC_TRANSPORTER_2"/>
    <property type="match status" value="1"/>
</dbReference>
<keyword evidence="6" id="KW-1185">Reference proteome</keyword>
<dbReference type="InterPro" id="IPR003439">
    <property type="entry name" value="ABC_transporter-like_ATP-bd"/>
</dbReference>
<evidence type="ECO:0000259" key="4">
    <source>
        <dbReference type="PROSITE" id="PS50893"/>
    </source>
</evidence>
<dbReference type="InterPro" id="IPR050166">
    <property type="entry name" value="ABC_transporter_ATP-bind"/>
</dbReference>
<evidence type="ECO:0000313" key="5">
    <source>
        <dbReference type="EMBL" id="MBO3663079.1"/>
    </source>
</evidence>
<dbReference type="GO" id="GO:0016887">
    <property type="term" value="F:ATP hydrolysis activity"/>
    <property type="evidence" value="ECO:0007669"/>
    <property type="project" value="InterPro"/>
</dbReference>
<dbReference type="PANTHER" id="PTHR42788">
    <property type="entry name" value="TAURINE IMPORT ATP-BINDING PROTEIN-RELATED"/>
    <property type="match status" value="1"/>
</dbReference>
<name>A0A939QHL7_9MICO</name>
<dbReference type="RefSeq" id="WP_208501737.1">
    <property type="nucleotide sequence ID" value="NZ_JAGFOA010000002.1"/>
</dbReference>
<dbReference type="Gene3D" id="3.40.50.300">
    <property type="entry name" value="P-loop containing nucleotide triphosphate hydrolases"/>
    <property type="match status" value="1"/>
</dbReference>
<keyword evidence="2" id="KW-0547">Nucleotide-binding</keyword>
<dbReference type="Proteomes" id="UP000680132">
    <property type="component" value="Unassembled WGS sequence"/>
</dbReference>
<dbReference type="EMBL" id="JAGFOA010000002">
    <property type="protein sequence ID" value="MBO3663079.1"/>
    <property type="molecule type" value="Genomic_DNA"/>
</dbReference>